<dbReference type="Pfam" id="PF00392">
    <property type="entry name" value="GntR"/>
    <property type="match status" value="1"/>
</dbReference>
<dbReference type="GO" id="GO:0003700">
    <property type="term" value="F:DNA-binding transcription factor activity"/>
    <property type="evidence" value="ECO:0007669"/>
    <property type="project" value="InterPro"/>
</dbReference>
<keyword evidence="2" id="KW-0238">DNA-binding</keyword>
<feature type="domain" description="HTH gntR-type" evidence="4">
    <location>
        <begin position="24"/>
        <end position="92"/>
    </location>
</feature>
<dbReference type="RefSeq" id="WP_067188501.1">
    <property type="nucleotide sequence ID" value="NZ_CP126965.1"/>
</dbReference>
<keyword evidence="8" id="KW-1185">Reference proteome</keyword>
<evidence type="ECO:0000256" key="3">
    <source>
        <dbReference type="ARBA" id="ARBA00023163"/>
    </source>
</evidence>
<dbReference type="EMBL" id="FUKP01000030">
    <property type="protein sequence ID" value="SJN23894.1"/>
    <property type="molecule type" value="Genomic_DNA"/>
</dbReference>
<dbReference type="AlphaFoldDB" id="A0A1R4IW14"/>
<dbReference type="Gene3D" id="1.10.10.10">
    <property type="entry name" value="Winged helix-like DNA-binding domain superfamily/Winged helix DNA-binding domain"/>
    <property type="match status" value="1"/>
</dbReference>
<keyword evidence="1" id="KW-0805">Transcription regulation</keyword>
<reference evidence="6 8" key="2">
    <citation type="submission" date="2019-03" db="EMBL/GenBank/DDBJ databases">
        <title>Reclassification of Micrococcus aloeverae and Micrococcus yunnanensis as later heterotypic synonyms of Micrococcus luteus.</title>
        <authorList>
            <person name="Huang C.-H."/>
        </authorList>
    </citation>
    <scope>NUCLEOTIDE SEQUENCE [LARGE SCALE GENOMIC DNA]</scope>
    <source>
        <strain evidence="6 8">BCRC 12151</strain>
    </source>
</reference>
<evidence type="ECO:0000313" key="7">
    <source>
        <dbReference type="Proteomes" id="UP000196230"/>
    </source>
</evidence>
<dbReference type="PANTHER" id="PTHR38445">
    <property type="entry name" value="HTH-TYPE TRANSCRIPTIONAL REPRESSOR YTRA"/>
    <property type="match status" value="1"/>
</dbReference>
<name>A0A1R4IW14_9MICC</name>
<evidence type="ECO:0000256" key="2">
    <source>
        <dbReference type="ARBA" id="ARBA00023125"/>
    </source>
</evidence>
<protein>
    <submittedName>
        <fullName evidence="6">GntR family transcriptional regulator</fullName>
    </submittedName>
    <submittedName>
        <fullName evidence="5">Transcriptional regulator, GntR family</fullName>
    </submittedName>
</protein>
<dbReference type="CDD" id="cd07377">
    <property type="entry name" value="WHTH_GntR"/>
    <property type="match status" value="1"/>
</dbReference>
<gene>
    <name evidence="6" type="ORF">E4A49_06045</name>
    <name evidence="5" type="ORF">FM125_04835</name>
</gene>
<evidence type="ECO:0000313" key="8">
    <source>
        <dbReference type="Proteomes" id="UP000297477"/>
    </source>
</evidence>
<dbReference type="EMBL" id="SPKT01000009">
    <property type="protein sequence ID" value="TFH99474.1"/>
    <property type="molecule type" value="Genomic_DNA"/>
</dbReference>
<dbReference type="Proteomes" id="UP000196230">
    <property type="component" value="Unassembled WGS sequence"/>
</dbReference>
<keyword evidence="3" id="KW-0804">Transcription</keyword>
<dbReference type="OrthoDB" id="4307011at2"/>
<organism evidence="5 7">
    <name type="scientific">Micrococcus lylae</name>
    <dbReference type="NCBI Taxonomy" id="1273"/>
    <lineage>
        <taxon>Bacteria</taxon>
        <taxon>Bacillati</taxon>
        <taxon>Actinomycetota</taxon>
        <taxon>Actinomycetes</taxon>
        <taxon>Micrococcales</taxon>
        <taxon>Micrococcaceae</taxon>
        <taxon>Micrococcus</taxon>
    </lineage>
</organism>
<dbReference type="InterPro" id="IPR036388">
    <property type="entry name" value="WH-like_DNA-bd_sf"/>
</dbReference>
<dbReference type="PROSITE" id="PS50949">
    <property type="entry name" value="HTH_GNTR"/>
    <property type="match status" value="1"/>
</dbReference>
<dbReference type="InterPro" id="IPR000524">
    <property type="entry name" value="Tscrpt_reg_HTH_GntR"/>
</dbReference>
<reference evidence="5 7" key="1">
    <citation type="submission" date="2017-02" db="EMBL/GenBank/DDBJ databases">
        <authorList>
            <person name="Peterson S.W."/>
        </authorList>
    </citation>
    <scope>NUCLEOTIDE SEQUENCE [LARGE SCALE GENOMIC DNA]</scope>
    <source>
        <strain evidence="5 7">2B3F</strain>
    </source>
</reference>
<accession>A0A1R4IW14</accession>
<dbReference type="SMART" id="SM00345">
    <property type="entry name" value="HTH_GNTR"/>
    <property type="match status" value="1"/>
</dbReference>
<dbReference type="PANTHER" id="PTHR38445:SF9">
    <property type="entry name" value="HTH-TYPE TRANSCRIPTIONAL REPRESSOR YTRA"/>
    <property type="match status" value="1"/>
</dbReference>
<dbReference type="GO" id="GO:0003677">
    <property type="term" value="F:DNA binding"/>
    <property type="evidence" value="ECO:0007669"/>
    <property type="project" value="UniProtKB-KW"/>
</dbReference>
<proteinExistence type="predicted"/>
<dbReference type="Proteomes" id="UP000297477">
    <property type="component" value="Unassembled WGS sequence"/>
</dbReference>
<sequence>MSHPVSPQPPAGPAEIAIDLESATPPYEQVRRQISVAASSGALPPGTRLPSVRALAADLGIAPGTVARAYKELEAAGVVVTAGRRGTVIAEDAPATEAAAVVAALRQASALARGAGWDRSRWEREAGRAWG</sequence>
<evidence type="ECO:0000256" key="1">
    <source>
        <dbReference type="ARBA" id="ARBA00023015"/>
    </source>
</evidence>
<evidence type="ECO:0000313" key="6">
    <source>
        <dbReference type="EMBL" id="TFH99474.1"/>
    </source>
</evidence>
<evidence type="ECO:0000313" key="5">
    <source>
        <dbReference type="EMBL" id="SJN23894.1"/>
    </source>
</evidence>
<dbReference type="SUPFAM" id="SSF46785">
    <property type="entry name" value="Winged helix' DNA-binding domain"/>
    <property type="match status" value="1"/>
</dbReference>
<evidence type="ECO:0000259" key="4">
    <source>
        <dbReference type="PROSITE" id="PS50949"/>
    </source>
</evidence>
<dbReference type="InterPro" id="IPR036390">
    <property type="entry name" value="WH_DNA-bd_sf"/>
</dbReference>